<keyword evidence="3 8" id="KW-0349">Heme</keyword>
<dbReference type="InterPro" id="IPR017972">
    <property type="entry name" value="Cyt_P450_CS"/>
</dbReference>
<gene>
    <name evidence="11" type="ORF">VNO77_29698</name>
</gene>
<evidence type="ECO:0000256" key="4">
    <source>
        <dbReference type="ARBA" id="ARBA00022723"/>
    </source>
</evidence>
<dbReference type="Gene3D" id="1.10.630.10">
    <property type="entry name" value="Cytochrome P450"/>
    <property type="match status" value="1"/>
</dbReference>
<dbReference type="Pfam" id="PF00067">
    <property type="entry name" value="p450"/>
    <property type="match status" value="1"/>
</dbReference>
<keyword evidence="10" id="KW-0472">Membrane</keyword>
<sequence>MEDHFLSFHTLSYILLLILIILKVVKRFKNSGRTSKLPPGPWKLPILGSLHHLICNHPHKRLRELSQKYGPLMHLQLGETSAIVVSSPEIAKEVFKTHGVTFAHRPHFVVADIVTYGCTDIALSPYGDYWKMLRKICTLELFSPKRVRSFKSIREEEVSNLITYISMNTGSPINLSDKVSAMQYKIVSRAVVGDKCMEQDAYILFIKKFTKINETFGMSNFFPSQNWLHVVSGIVHKLKELQRTGDMLLDNVIKSATANTGDRSLLSVLLNLKDDSPEFHLTLDNIKAIIQDMFIGGIESPSSTVDWAFSEMMKNPRVLKRAQAEVREVFGSMGCVDEMALQELKYLKAIIKETFRLHPPSPLLFPRECGETCEINGYTIPVGTQVYVNAWAIGRDPKYWIDADKFYPERFLNSPIDYKGSNFELIPFGAGKRICPGIMFSEPNIELPLAQLLYYFNWELPFGTSPQQMDMTETFGGSGRRISDLFVVPVSYNVVPVE</sequence>
<comment type="caution">
    <text evidence="11">The sequence shown here is derived from an EMBL/GenBank/DDBJ whole genome shotgun (WGS) entry which is preliminary data.</text>
</comment>
<keyword evidence="10" id="KW-1133">Transmembrane helix</keyword>
<dbReference type="CDD" id="cd11072">
    <property type="entry name" value="CYP71-like"/>
    <property type="match status" value="1"/>
</dbReference>
<organism evidence="11 12">
    <name type="scientific">Canavalia gladiata</name>
    <name type="common">Sword bean</name>
    <name type="synonym">Dolichos gladiatus</name>
    <dbReference type="NCBI Taxonomy" id="3824"/>
    <lineage>
        <taxon>Eukaryota</taxon>
        <taxon>Viridiplantae</taxon>
        <taxon>Streptophyta</taxon>
        <taxon>Embryophyta</taxon>
        <taxon>Tracheophyta</taxon>
        <taxon>Spermatophyta</taxon>
        <taxon>Magnoliopsida</taxon>
        <taxon>eudicotyledons</taxon>
        <taxon>Gunneridae</taxon>
        <taxon>Pentapetalae</taxon>
        <taxon>rosids</taxon>
        <taxon>fabids</taxon>
        <taxon>Fabales</taxon>
        <taxon>Fabaceae</taxon>
        <taxon>Papilionoideae</taxon>
        <taxon>50 kb inversion clade</taxon>
        <taxon>NPAAA clade</taxon>
        <taxon>indigoferoid/millettioid clade</taxon>
        <taxon>Phaseoleae</taxon>
        <taxon>Canavalia</taxon>
    </lineage>
</organism>
<evidence type="ECO:0008006" key="13">
    <source>
        <dbReference type="Google" id="ProtNLM"/>
    </source>
</evidence>
<evidence type="ECO:0000313" key="12">
    <source>
        <dbReference type="Proteomes" id="UP001367508"/>
    </source>
</evidence>
<comment type="similarity">
    <text evidence="2 9">Belongs to the cytochrome P450 family.</text>
</comment>
<protein>
    <recommendedName>
        <fullName evidence="13">Cytochrome P450</fullName>
    </recommendedName>
</protein>
<evidence type="ECO:0000256" key="2">
    <source>
        <dbReference type="ARBA" id="ARBA00010617"/>
    </source>
</evidence>
<dbReference type="PANTHER" id="PTHR47955">
    <property type="entry name" value="CYTOCHROME P450 FAMILY 71 PROTEIN"/>
    <property type="match status" value="1"/>
</dbReference>
<evidence type="ECO:0000256" key="3">
    <source>
        <dbReference type="ARBA" id="ARBA00022617"/>
    </source>
</evidence>
<dbReference type="PROSITE" id="PS00086">
    <property type="entry name" value="CYTOCHROME_P450"/>
    <property type="match status" value="1"/>
</dbReference>
<evidence type="ECO:0000256" key="9">
    <source>
        <dbReference type="RuleBase" id="RU000461"/>
    </source>
</evidence>
<dbReference type="GO" id="GO:0005506">
    <property type="term" value="F:iron ion binding"/>
    <property type="evidence" value="ECO:0007669"/>
    <property type="project" value="InterPro"/>
</dbReference>
<dbReference type="GO" id="GO:0016705">
    <property type="term" value="F:oxidoreductase activity, acting on paired donors, with incorporation or reduction of molecular oxygen"/>
    <property type="evidence" value="ECO:0007669"/>
    <property type="project" value="InterPro"/>
</dbReference>
<dbReference type="InterPro" id="IPR036396">
    <property type="entry name" value="Cyt_P450_sf"/>
</dbReference>
<keyword evidence="7 9" id="KW-0503">Monooxygenase</keyword>
<proteinExistence type="inferred from homology"/>
<dbReference type="AlphaFoldDB" id="A0AAN9KQC3"/>
<keyword evidence="6 8" id="KW-0408">Iron</keyword>
<dbReference type="SUPFAM" id="SSF48264">
    <property type="entry name" value="Cytochrome P450"/>
    <property type="match status" value="1"/>
</dbReference>
<dbReference type="EMBL" id="JAYMYQ010000007">
    <property type="protein sequence ID" value="KAK7320323.1"/>
    <property type="molecule type" value="Genomic_DNA"/>
</dbReference>
<dbReference type="InterPro" id="IPR002401">
    <property type="entry name" value="Cyt_P450_E_grp-I"/>
</dbReference>
<keyword evidence="10" id="KW-0812">Transmembrane</keyword>
<keyword evidence="5 9" id="KW-0560">Oxidoreductase</keyword>
<dbReference type="FunFam" id="1.10.630.10:FF:000043">
    <property type="entry name" value="Cytochrome P450 99A2"/>
    <property type="match status" value="1"/>
</dbReference>
<feature type="binding site" description="axial binding residue" evidence="8">
    <location>
        <position position="435"/>
    </location>
    <ligand>
        <name>heme</name>
        <dbReference type="ChEBI" id="CHEBI:30413"/>
    </ligand>
    <ligandPart>
        <name>Fe</name>
        <dbReference type="ChEBI" id="CHEBI:18248"/>
    </ligandPart>
</feature>
<keyword evidence="4 8" id="KW-0479">Metal-binding</keyword>
<dbReference type="GO" id="GO:0004497">
    <property type="term" value="F:monooxygenase activity"/>
    <property type="evidence" value="ECO:0007669"/>
    <property type="project" value="UniProtKB-KW"/>
</dbReference>
<evidence type="ECO:0000256" key="8">
    <source>
        <dbReference type="PIRSR" id="PIRSR602401-1"/>
    </source>
</evidence>
<keyword evidence="12" id="KW-1185">Reference proteome</keyword>
<dbReference type="PRINTS" id="PR00463">
    <property type="entry name" value="EP450I"/>
</dbReference>
<dbReference type="InterPro" id="IPR001128">
    <property type="entry name" value="Cyt_P450"/>
</dbReference>
<dbReference type="PRINTS" id="PR00385">
    <property type="entry name" value="P450"/>
</dbReference>
<name>A0AAN9KQC3_CANGL</name>
<evidence type="ECO:0000256" key="1">
    <source>
        <dbReference type="ARBA" id="ARBA00001971"/>
    </source>
</evidence>
<dbReference type="GO" id="GO:0020037">
    <property type="term" value="F:heme binding"/>
    <property type="evidence" value="ECO:0007669"/>
    <property type="project" value="InterPro"/>
</dbReference>
<evidence type="ECO:0000256" key="6">
    <source>
        <dbReference type="ARBA" id="ARBA00023004"/>
    </source>
</evidence>
<evidence type="ECO:0000313" key="11">
    <source>
        <dbReference type="EMBL" id="KAK7320323.1"/>
    </source>
</evidence>
<evidence type="ECO:0000256" key="10">
    <source>
        <dbReference type="SAM" id="Phobius"/>
    </source>
</evidence>
<dbReference type="Proteomes" id="UP001367508">
    <property type="component" value="Unassembled WGS sequence"/>
</dbReference>
<evidence type="ECO:0000256" key="7">
    <source>
        <dbReference type="ARBA" id="ARBA00023033"/>
    </source>
</evidence>
<feature type="transmembrane region" description="Helical" evidence="10">
    <location>
        <begin position="6"/>
        <end position="25"/>
    </location>
</feature>
<comment type="cofactor">
    <cofactor evidence="1 8">
        <name>heme</name>
        <dbReference type="ChEBI" id="CHEBI:30413"/>
    </cofactor>
</comment>
<dbReference type="PANTHER" id="PTHR47955:SF8">
    <property type="entry name" value="CYTOCHROME P450 71D11-LIKE"/>
    <property type="match status" value="1"/>
</dbReference>
<reference evidence="11 12" key="1">
    <citation type="submission" date="2024-01" db="EMBL/GenBank/DDBJ databases">
        <title>The genomes of 5 underutilized Papilionoideae crops provide insights into root nodulation and disease resistanc.</title>
        <authorList>
            <person name="Jiang F."/>
        </authorList>
    </citation>
    <scope>NUCLEOTIDE SEQUENCE [LARGE SCALE GENOMIC DNA]</scope>
    <source>
        <strain evidence="11">LVBAO_FW01</strain>
        <tissue evidence="11">Leaves</tissue>
    </source>
</reference>
<evidence type="ECO:0000256" key="5">
    <source>
        <dbReference type="ARBA" id="ARBA00023002"/>
    </source>
</evidence>
<accession>A0AAN9KQC3</accession>